<dbReference type="RefSeq" id="WP_125372864.1">
    <property type="nucleotide sequence ID" value="NZ_CAUUYS010000020.1"/>
</dbReference>
<protein>
    <submittedName>
        <fullName evidence="6">Inositol-1-monophosphatase</fullName>
        <ecNumber evidence="6">3.1.3.25</ecNumber>
    </submittedName>
</protein>
<dbReference type="GO" id="GO:0046872">
    <property type="term" value="F:metal ion binding"/>
    <property type="evidence" value="ECO:0007669"/>
    <property type="project" value="UniProtKB-KW"/>
</dbReference>
<name>A0A3R9M0H2_STRCR</name>
<dbReference type="PRINTS" id="PR00377">
    <property type="entry name" value="IMPHPHTASES"/>
</dbReference>
<keyword evidence="2 5" id="KW-0479">Metal-binding</keyword>
<evidence type="ECO:0000256" key="2">
    <source>
        <dbReference type="ARBA" id="ARBA00022723"/>
    </source>
</evidence>
<evidence type="ECO:0000313" key="6">
    <source>
        <dbReference type="EMBL" id="RSJ92215.1"/>
    </source>
</evidence>
<dbReference type="PROSITE" id="PS00629">
    <property type="entry name" value="IMP_1"/>
    <property type="match status" value="1"/>
</dbReference>
<dbReference type="SUPFAM" id="SSF56655">
    <property type="entry name" value="Carbohydrate phosphatase"/>
    <property type="match status" value="1"/>
</dbReference>
<dbReference type="PANTHER" id="PTHR20854">
    <property type="entry name" value="INOSITOL MONOPHOSPHATASE"/>
    <property type="match status" value="1"/>
</dbReference>
<dbReference type="CDD" id="cd01637">
    <property type="entry name" value="IMPase_like"/>
    <property type="match status" value="1"/>
</dbReference>
<dbReference type="InterPro" id="IPR020583">
    <property type="entry name" value="Inositol_monoP_metal-BS"/>
</dbReference>
<feature type="binding site" evidence="5">
    <location>
        <position position="205"/>
    </location>
    <ligand>
        <name>Mg(2+)</name>
        <dbReference type="ChEBI" id="CHEBI:18420"/>
        <label>1</label>
        <note>catalytic</note>
    </ligand>
</feature>
<dbReference type="InterPro" id="IPR000760">
    <property type="entry name" value="Inositol_monophosphatase-like"/>
</dbReference>
<accession>A0A3R9M0H2</accession>
<dbReference type="Proteomes" id="UP000270868">
    <property type="component" value="Unassembled WGS sequence"/>
</dbReference>
<dbReference type="Gene3D" id="3.30.540.10">
    <property type="entry name" value="Fructose-1,6-Bisphosphatase, subunit A, domain 1"/>
    <property type="match status" value="1"/>
</dbReference>
<proteinExistence type="predicted"/>
<keyword evidence="3 6" id="KW-0378">Hydrolase</keyword>
<reference evidence="6 7" key="1">
    <citation type="submission" date="2018-11" db="EMBL/GenBank/DDBJ databases">
        <title>Species Designations Belie Phenotypic and Genotypic Heterogeneity in Oral Streptococci.</title>
        <authorList>
            <person name="Velsko I."/>
        </authorList>
    </citation>
    <scope>NUCLEOTIDE SEQUENCE [LARGE SCALE GENOMIC DNA]</scope>
    <source>
        <strain evidence="6 7">A52</strain>
    </source>
</reference>
<comment type="cofactor">
    <cofactor evidence="1 5">
        <name>Mg(2+)</name>
        <dbReference type="ChEBI" id="CHEBI:18420"/>
    </cofactor>
</comment>
<evidence type="ECO:0000256" key="1">
    <source>
        <dbReference type="ARBA" id="ARBA00001946"/>
    </source>
</evidence>
<dbReference type="GO" id="GO:0006020">
    <property type="term" value="P:inositol metabolic process"/>
    <property type="evidence" value="ECO:0007669"/>
    <property type="project" value="TreeGrafter"/>
</dbReference>
<evidence type="ECO:0000256" key="5">
    <source>
        <dbReference type="PIRSR" id="PIRSR600760-2"/>
    </source>
</evidence>
<feature type="binding site" evidence="5">
    <location>
        <position position="86"/>
    </location>
    <ligand>
        <name>Mg(2+)</name>
        <dbReference type="ChEBI" id="CHEBI:18420"/>
        <label>1</label>
        <note>catalytic</note>
    </ligand>
</feature>
<dbReference type="PANTHER" id="PTHR20854:SF4">
    <property type="entry name" value="INOSITOL-1-MONOPHOSPHATASE-RELATED"/>
    <property type="match status" value="1"/>
</dbReference>
<evidence type="ECO:0000256" key="3">
    <source>
        <dbReference type="ARBA" id="ARBA00022801"/>
    </source>
</evidence>
<comment type="caution">
    <text evidence="6">The sequence shown here is derived from an EMBL/GenBank/DDBJ whole genome shotgun (WGS) entry which is preliminary data.</text>
</comment>
<dbReference type="AlphaFoldDB" id="A0A3R9M0H2"/>
<feature type="binding site" evidence="5">
    <location>
        <position position="85"/>
    </location>
    <ligand>
        <name>Mg(2+)</name>
        <dbReference type="ChEBI" id="CHEBI:18420"/>
        <label>1</label>
        <note>catalytic</note>
    </ligand>
</feature>
<dbReference type="Pfam" id="PF00459">
    <property type="entry name" value="Inositol_P"/>
    <property type="match status" value="1"/>
</dbReference>
<feature type="binding site" evidence="5">
    <location>
        <position position="66"/>
    </location>
    <ligand>
        <name>Mg(2+)</name>
        <dbReference type="ChEBI" id="CHEBI:18420"/>
        <label>1</label>
        <note>catalytic</note>
    </ligand>
</feature>
<evidence type="ECO:0000256" key="4">
    <source>
        <dbReference type="ARBA" id="ARBA00022842"/>
    </source>
</evidence>
<gene>
    <name evidence="6" type="primary">suhB</name>
    <name evidence="6" type="ORF">D8792_03080</name>
</gene>
<dbReference type="EMBL" id="RJPS01000002">
    <property type="protein sequence ID" value="RSJ92215.1"/>
    <property type="molecule type" value="Genomic_DNA"/>
</dbReference>
<feature type="binding site" evidence="5">
    <location>
        <position position="83"/>
    </location>
    <ligand>
        <name>Mg(2+)</name>
        <dbReference type="ChEBI" id="CHEBI:18420"/>
        <label>1</label>
        <note>catalytic</note>
    </ligand>
</feature>
<organism evidence="6 7">
    <name type="scientific">Streptococcus cristatus</name>
    <dbReference type="NCBI Taxonomy" id="45634"/>
    <lineage>
        <taxon>Bacteria</taxon>
        <taxon>Bacillati</taxon>
        <taxon>Bacillota</taxon>
        <taxon>Bacilli</taxon>
        <taxon>Lactobacillales</taxon>
        <taxon>Streptococcaceae</taxon>
        <taxon>Streptococcus</taxon>
    </lineage>
</organism>
<dbReference type="GO" id="GO:0007165">
    <property type="term" value="P:signal transduction"/>
    <property type="evidence" value="ECO:0007669"/>
    <property type="project" value="TreeGrafter"/>
</dbReference>
<evidence type="ECO:0000313" key="7">
    <source>
        <dbReference type="Proteomes" id="UP000270868"/>
    </source>
</evidence>
<dbReference type="FunFam" id="3.30.540.10:FF:000003">
    <property type="entry name" value="Inositol-1-monophosphatase"/>
    <property type="match status" value="1"/>
</dbReference>
<dbReference type="Gene3D" id="3.40.190.80">
    <property type="match status" value="1"/>
</dbReference>
<keyword evidence="4 5" id="KW-0460">Magnesium</keyword>
<sequence length="256" mass="28730">MENKFHFAKEIVYQAGAFLREHLYDDLDVLQKSSPTDLVTQMDRFIQDDLVGKILAQYPDDAILAEENELRHDIADGNVWVIDPIDGTNNFITQRADFAIMLAYFENGQGKFGLIYDVTRDQLFHGGGAFDVYCNDRKLSAFIDKPLQQYLIASNACMLEHNHWGLADLSRACLGVRVYGSAGISFGKALSGGLAAYFSYNWPWDYAAAYVMADKLGFVIQTLDGGQPNFQTQEPIMIAPKCKLGELQKYLRKGKG</sequence>
<dbReference type="EC" id="3.1.3.25" evidence="6"/>
<dbReference type="GO" id="GO:0008934">
    <property type="term" value="F:inositol monophosphate 1-phosphatase activity"/>
    <property type="evidence" value="ECO:0007669"/>
    <property type="project" value="TreeGrafter"/>
</dbReference>